<gene>
    <name evidence="1" type="ORF">AVEN_138723_1</name>
</gene>
<proteinExistence type="predicted"/>
<organism evidence="1 2">
    <name type="scientific">Araneus ventricosus</name>
    <name type="common">Orbweaver spider</name>
    <name type="synonym">Epeira ventricosa</name>
    <dbReference type="NCBI Taxonomy" id="182803"/>
    <lineage>
        <taxon>Eukaryota</taxon>
        <taxon>Metazoa</taxon>
        <taxon>Ecdysozoa</taxon>
        <taxon>Arthropoda</taxon>
        <taxon>Chelicerata</taxon>
        <taxon>Arachnida</taxon>
        <taxon>Araneae</taxon>
        <taxon>Araneomorphae</taxon>
        <taxon>Entelegynae</taxon>
        <taxon>Araneoidea</taxon>
        <taxon>Araneidae</taxon>
        <taxon>Araneus</taxon>
    </lineage>
</organism>
<accession>A0A4Y2V8G9</accession>
<sequence length="103" mass="11434">MRHPQCRIHRNGVIMRSKCPTISILSMPMGAIVVIHSCLNSINETKERITLPINAWDTAFILIESAMGATQCAHPQSGIHPWGTISPIQVPEFIAMRSMHAHP</sequence>
<evidence type="ECO:0000313" key="1">
    <source>
        <dbReference type="EMBL" id="GBO20812.1"/>
    </source>
</evidence>
<reference evidence="1 2" key="1">
    <citation type="journal article" date="2019" name="Sci. Rep.">
        <title>Orb-weaving spider Araneus ventricosus genome elucidates the spidroin gene catalogue.</title>
        <authorList>
            <person name="Kono N."/>
            <person name="Nakamura H."/>
            <person name="Ohtoshi R."/>
            <person name="Moran D.A.P."/>
            <person name="Shinohara A."/>
            <person name="Yoshida Y."/>
            <person name="Fujiwara M."/>
            <person name="Mori M."/>
            <person name="Tomita M."/>
            <person name="Arakawa K."/>
        </authorList>
    </citation>
    <scope>NUCLEOTIDE SEQUENCE [LARGE SCALE GENOMIC DNA]</scope>
</reference>
<keyword evidence="2" id="KW-1185">Reference proteome</keyword>
<protein>
    <submittedName>
        <fullName evidence="1">Uncharacterized protein</fullName>
    </submittedName>
</protein>
<comment type="caution">
    <text evidence="1">The sequence shown here is derived from an EMBL/GenBank/DDBJ whole genome shotgun (WGS) entry which is preliminary data.</text>
</comment>
<dbReference type="EMBL" id="BGPR01044118">
    <property type="protein sequence ID" value="GBO20812.1"/>
    <property type="molecule type" value="Genomic_DNA"/>
</dbReference>
<dbReference type="Proteomes" id="UP000499080">
    <property type="component" value="Unassembled WGS sequence"/>
</dbReference>
<evidence type="ECO:0000313" key="2">
    <source>
        <dbReference type="Proteomes" id="UP000499080"/>
    </source>
</evidence>
<dbReference type="AlphaFoldDB" id="A0A4Y2V8G9"/>
<name>A0A4Y2V8G9_ARAVE</name>